<proteinExistence type="predicted"/>
<gene>
    <name evidence="3" type="ORF">FHR95_001540</name>
</gene>
<dbReference type="GO" id="GO:0016620">
    <property type="term" value="F:oxidoreductase activity, acting on the aldehyde or oxo group of donors, NAD or NADP as acceptor"/>
    <property type="evidence" value="ECO:0007669"/>
    <property type="project" value="InterPro"/>
</dbReference>
<dbReference type="EMBL" id="JACHXQ010000004">
    <property type="protein sequence ID" value="MBB3183980.1"/>
    <property type="molecule type" value="Genomic_DNA"/>
</dbReference>
<feature type="region of interest" description="Disordered" evidence="1">
    <location>
        <begin position="54"/>
        <end position="77"/>
    </location>
</feature>
<comment type="caution">
    <text evidence="3">The sequence shown here is derived from an EMBL/GenBank/DDBJ whole genome shotgun (WGS) entry which is preliminary data.</text>
</comment>
<sequence>MPTPVASSALQQFTAAKGVRSGQVFVNNYGAAGGIELPFGGVGRSGHGRIKGFEGLRSYNTHQDRGDPPRMSREASMTQTPRIGLAEAADAVLADAVEALHVGIDDQGLTVPEVIRVLEGRKA</sequence>
<dbReference type="Proteomes" id="UP000563050">
    <property type="component" value="Unassembled WGS sequence"/>
</dbReference>
<feature type="domain" description="Aldehyde dehydrogenase" evidence="2">
    <location>
        <begin position="13"/>
        <end position="60"/>
    </location>
</feature>
<dbReference type="InterPro" id="IPR016163">
    <property type="entry name" value="Ald_DH_C"/>
</dbReference>
<evidence type="ECO:0000256" key="1">
    <source>
        <dbReference type="SAM" id="MobiDB-lite"/>
    </source>
</evidence>
<evidence type="ECO:0000259" key="2">
    <source>
        <dbReference type="Pfam" id="PF00171"/>
    </source>
</evidence>
<dbReference type="Pfam" id="PF00171">
    <property type="entry name" value="Aldedh"/>
    <property type="match status" value="1"/>
</dbReference>
<accession>A0A7W5GYU3</accession>
<dbReference type="InterPro" id="IPR016161">
    <property type="entry name" value="Ald_DH/histidinol_DH"/>
</dbReference>
<protein>
    <recommendedName>
        <fullName evidence="2">Aldehyde dehydrogenase domain-containing protein</fullName>
    </recommendedName>
</protein>
<keyword evidence="4" id="KW-1185">Reference proteome</keyword>
<dbReference type="Gene3D" id="3.40.309.10">
    <property type="entry name" value="Aldehyde Dehydrogenase, Chain A, domain 2"/>
    <property type="match status" value="1"/>
</dbReference>
<feature type="compositionally biased region" description="Basic and acidic residues" evidence="1">
    <location>
        <begin position="62"/>
        <end position="73"/>
    </location>
</feature>
<evidence type="ECO:0000313" key="4">
    <source>
        <dbReference type="Proteomes" id="UP000563050"/>
    </source>
</evidence>
<dbReference type="InterPro" id="IPR015590">
    <property type="entry name" value="Aldehyde_DH_dom"/>
</dbReference>
<reference evidence="3 4" key="1">
    <citation type="submission" date="2020-08" db="EMBL/GenBank/DDBJ databases">
        <title>Genomic Encyclopedia of Type Strains, Phase III (KMG-III): the genomes of soil and plant-associated and newly described type strains.</title>
        <authorList>
            <person name="Whitman W."/>
        </authorList>
    </citation>
    <scope>NUCLEOTIDE SEQUENCE [LARGE SCALE GENOMIC DNA]</scope>
    <source>
        <strain evidence="3 4">CECT 7341</strain>
    </source>
</reference>
<evidence type="ECO:0000313" key="3">
    <source>
        <dbReference type="EMBL" id="MBB3183980.1"/>
    </source>
</evidence>
<organism evidence="3 4">
    <name type="scientific">Halomonas fontilapidosi</name>
    <dbReference type="NCBI Taxonomy" id="616675"/>
    <lineage>
        <taxon>Bacteria</taxon>
        <taxon>Pseudomonadati</taxon>
        <taxon>Pseudomonadota</taxon>
        <taxon>Gammaproteobacteria</taxon>
        <taxon>Oceanospirillales</taxon>
        <taxon>Halomonadaceae</taxon>
        <taxon>Halomonas</taxon>
    </lineage>
</organism>
<dbReference type="SUPFAM" id="SSF53720">
    <property type="entry name" value="ALDH-like"/>
    <property type="match status" value="1"/>
</dbReference>
<dbReference type="AlphaFoldDB" id="A0A7W5GYU3"/>
<name>A0A7W5GYU3_9GAMM</name>